<accession>A0AAE0Y5C5</accession>
<dbReference type="AlphaFoldDB" id="A0AAE0Y5C5"/>
<name>A0AAE0Y5C5_9GAST</name>
<evidence type="ECO:0000313" key="2">
    <source>
        <dbReference type="EMBL" id="KAK3732115.1"/>
    </source>
</evidence>
<protein>
    <submittedName>
        <fullName evidence="2">Uncharacterized protein</fullName>
    </submittedName>
</protein>
<comment type="caution">
    <text evidence="2">The sequence shown here is derived from an EMBL/GenBank/DDBJ whole genome shotgun (WGS) entry which is preliminary data.</text>
</comment>
<keyword evidence="1" id="KW-0732">Signal</keyword>
<dbReference type="EMBL" id="JAWDGP010006980">
    <property type="protein sequence ID" value="KAK3732115.1"/>
    <property type="molecule type" value="Genomic_DNA"/>
</dbReference>
<proteinExistence type="predicted"/>
<gene>
    <name evidence="2" type="ORF">RRG08_026499</name>
</gene>
<sequence length="161" mass="17919">MNKLAVAFIFFSILATMCMAIPNPLHASCKLDWNVGLDCTNAADKLIKQIDAWKGDDCGTSEKCLYTFESFDGKTLLAKHTTPKNHYVDDLKMVFTPSGNDCAIHGESTSELWYAVLDYGTNYCNLHNLITGSGLNKTKDFSEKTNDLKCTQYSSANCDKY</sequence>
<evidence type="ECO:0000256" key="1">
    <source>
        <dbReference type="SAM" id="SignalP"/>
    </source>
</evidence>
<evidence type="ECO:0000313" key="3">
    <source>
        <dbReference type="Proteomes" id="UP001283361"/>
    </source>
</evidence>
<feature type="signal peptide" evidence="1">
    <location>
        <begin position="1"/>
        <end position="20"/>
    </location>
</feature>
<dbReference type="Proteomes" id="UP001283361">
    <property type="component" value="Unassembled WGS sequence"/>
</dbReference>
<dbReference type="PANTHER" id="PTHR38564:SF2">
    <property type="entry name" value="WU:FC46H12 PRECURSOR"/>
    <property type="match status" value="1"/>
</dbReference>
<reference evidence="2" key="1">
    <citation type="journal article" date="2023" name="G3 (Bethesda)">
        <title>A reference genome for the long-term kleptoplast-retaining sea slug Elysia crispata morphotype clarki.</title>
        <authorList>
            <person name="Eastman K.E."/>
            <person name="Pendleton A.L."/>
            <person name="Shaikh M.A."/>
            <person name="Suttiyut T."/>
            <person name="Ogas R."/>
            <person name="Tomko P."/>
            <person name="Gavelis G."/>
            <person name="Widhalm J.R."/>
            <person name="Wisecaver J.H."/>
        </authorList>
    </citation>
    <scope>NUCLEOTIDE SEQUENCE</scope>
    <source>
        <strain evidence="2">ECLA1</strain>
    </source>
</reference>
<feature type="chain" id="PRO_5042186408" evidence="1">
    <location>
        <begin position="21"/>
        <end position="161"/>
    </location>
</feature>
<organism evidence="2 3">
    <name type="scientific">Elysia crispata</name>
    <name type="common">lettuce slug</name>
    <dbReference type="NCBI Taxonomy" id="231223"/>
    <lineage>
        <taxon>Eukaryota</taxon>
        <taxon>Metazoa</taxon>
        <taxon>Spiralia</taxon>
        <taxon>Lophotrochozoa</taxon>
        <taxon>Mollusca</taxon>
        <taxon>Gastropoda</taxon>
        <taxon>Heterobranchia</taxon>
        <taxon>Euthyneura</taxon>
        <taxon>Panpulmonata</taxon>
        <taxon>Sacoglossa</taxon>
        <taxon>Placobranchoidea</taxon>
        <taxon>Plakobranchidae</taxon>
        <taxon>Elysia</taxon>
    </lineage>
</organism>
<dbReference type="PANTHER" id="PTHR38564">
    <property type="entry name" value="SI:CH73-250A16.5-RELATED"/>
    <property type="match status" value="1"/>
</dbReference>
<keyword evidence="3" id="KW-1185">Reference proteome</keyword>